<evidence type="ECO:0000313" key="2">
    <source>
        <dbReference type="EMBL" id="KII61755.1"/>
    </source>
</evidence>
<dbReference type="GO" id="GO:0006355">
    <property type="term" value="P:regulation of DNA-templated transcription"/>
    <property type="evidence" value="ECO:0007669"/>
    <property type="project" value="TreeGrafter"/>
</dbReference>
<dbReference type="SUPFAM" id="SSF55144">
    <property type="entry name" value="LigT-like"/>
    <property type="match status" value="1"/>
</dbReference>
<dbReference type="GO" id="GO:0005634">
    <property type="term" value="C:nucleus"/>
    <property type="evidence" value="ECO:0007669"/>
    <property type="project" value="TreeGrafter"/>
</dbReference>
<dbReference type="AlphaFoldDB" id="A0A0C2M3Z3"/>
<dbReference type="InterPro" id="IPR009097">
    <property type="entry name" value="Cyclic_Pdiesterase"/>
</dbReference>
<proteinExistence type="predicted"/>
<feature type="domain" description="A-kinase anchor protein 7-like phosphoesterase" evidence="1">
    <location>
        <begin position="1"/>
        <end position="168"/>
    </location>
</feature>
<dbReference type="Pfam" id="PF10469">
    <property type="entry name" value="AKAP7_NLS"/>
    <property type="match status" value="1"/>
</dbReference>
<dbReference type="OrthoDB" id="277832at2759"/>
<organism evidence="2 3">
    <name type="scientific">Thelohanellus kitauei</name>
    <name type="common">Myxosporean</name>
    <dbReference type="NCBI Taxonomy" id="669202"/>
    <lineage>
        <taxon>Eukaryota</taxon>
        <taxon>Metazoa</taxon>
        <taxon>Cnidaria</taxon>
        <taxon>Myxozoa</taxon>
        <taxon>Myxosporea</taxon>
        <taxon>Bivalvulida</taxon>
        <taxon>Platysporina</taxon>
        <taxon>Myxobolidae</taxon>
        <taxon>Thelohanellus</taxon>
    </lineage>
</organism>
<dbReference type="PANTHER" id="PTHR13360">
    <property type="entry name" value="ACTIVATING SIGNAL COINTEGRATOR 1 COMPLEX SUBUNIT 1"/>
    <property type="match status" value="1"/>
</dbReference>
<keyword evidence="3" id="KW-1185">Reference proteome</keyword>
<reference evidence="2 3" key="1">
    <citation type="journal article" date="2014" name="Genome Biol. Evol.">
        <title>The genome of the myxosporean Thelohanellus kitauei shows adaptations to nutrient acquisition within its fish host.</title>
        <authorList>
            <person name="Yang Y."/>
            <person name="Xiong J."/>
            <person name="Zhou Z."/>
            <person name="Huo F."/>
            <person name="Miao W."/>
            <person name="Ran C."/>
            <person name="Liu Y."/>
            <person name="Zhang J."/>
            <person name="Feng J."/>
            <person name="Wang M."/>
            <person name="Wang M."/>
            <person name="Wang L."/>
            <person name="Yao B."/>
        </authorList>
    </citation>
    <scope>NUCLEOTIDE SEQUENCE [LARGE SCALE GENOMIC DNA]</scope>
    <source>
        <strain evidence="2">Wuqing</strain>
    </source>
</reference>
<dbReference type="PANTHER" id="PTHR13360:SF1">
    <property type="entry name" value="ACTIVATING SIGNAL COINTEGRATOR 1 COMPLEX SUBUNIT 1"/>
    <property type="match status" value="1"/>
</dbReference>
<accession>A0A0C2M3Z3</accession>
<dbReference type="Proteomes" id="UP000031668">
    <property type="component" value="Unassembled WGS sequence"/>
</dbReference>
<dbReference type="InterPro" id="IPR009210">
    <property type="entry name" value="ASCC1"/>
</dbReference>
<evidence type="ECO:0000313" key="3">
    <source>
        <dbReference type="Proteomes" id="UP000031668"/>
    </source>
</evidence>
<dbReference type="OMA" id="NTQCIKE"/>
<comment type="caution">
    <text evidence="2">The sequence shown here is derived from an EMBL/GenBank/DDBJ whole genome shotgun (WGS) entry which is preliminary data.</text>
</comment>
<dbReference type="EMBL" id="JWZT01005265">
    <property type="protein sequence ID" value="KII61755.1"/>
    <property type="molecule type" value="Genomic_DNA"/>
</dbReference>
<sequence length="168" mass="19275">MFTAPPKLHITLMMLVLLNDDEKRRIAEDVEKMCSSLQPSLKNLPELTLQGLDIMNDDPTDVNVLYATVKDPSNSLQNFSDTLLEKLKPHPFTVDDLNRDSVKIHVTLMKTSADKQRKTRNGFDATKILEKYQDFYFGKFSPKSIHISARFNQDHSTGYYACLHEINL</sequence>
<dbReference type="InterPro" id="IPR019510">
    <property type="entry name" value="AKAP7-like_phosphoesterase"/>
</dbReference>
<gene>
    <name evidence="2" type="ORF">RF11_08856</name>
</gene>
<protein>
    <submittedName>
        <fullName evidence="2">Activating signal cointegrator 1 complex subunit 1</fullName>
    </submittedName>
</protein>
<evidence type="ECO:0000259" key="1">
    <source>
        <dbReference type="Pfam" id="PF10469"/>
    </source>
</evidence>
<name>A0A0C2M3Z3_THEKT</name>
<dbReference type="Gene3D" id="3.90.1140.10">
    <property type="entry name" value="Cyclic phosphodiesterase"/>
    <property type="match status" value="1"/>
</dbReference>
<dbReference type="GO" id="GO:0006307">
    <property type="term" value="P:DNA alkylation repair"/>
    <property type="evidence" value="ECO:0007669"/>
    <property type="project" value="InterPro"/>
</dbReference>
<dbReference type="PIRSF" id="PIRSF027019">
    <property type="entry name" value="Euk_LigT"/>
    <property type="match status" value="1"/>
</dbReference>